<organism evidence="1 2">
    <name type="scientific">Caldanaerobacter subterraneus subsp. yonseiensis KB-1</name>
    <dbReference type="NCBI Taxonomy" id="1388761"/>
    <lineage>
        <taxon>Bacteria</taxon>
        <taxon>Bacillati</taxon>
        <taxon>Bacillota</taxon>
        <taxon>Clostridia</taxon>
        <taxon>Thermoanaerobacterales</taxon>
        <taxon>Thermoanaerobacteraceae</taxon>
        <taxon>Caldanaerobacter</taxon>
    </lineage>
</organism>
<proteinExistence type="predicted"/>
<dbReference type="EMBL" id="AXDC01000060">
    <property type="protein sequence ID" value="ERM90749.1"/>
    <property type="molecule type" value="Genomic_DNA"/>
</dbReference>
<dbReference type="PATRIC" id="fig|1388761.3.peg.2840"/>
<name>U5CLS1_CALSX</name>
<dbReference type="Proteomes" id="UP000016856">
    <property type="component" value="Unassembled WGS sequence"/>
</dbReference>
<evidence type="ECO:0000313" key="2">
    <source>
        <dbReference type="Proteomes" id="UP000016856"/>
    </source>
</evidence>
<accession>U5CLS1</accession>
<gene>
    <name evidence="1" type="ORF">O163_14255</name>
</gene>
<comment type="caution">
    <text evidence="1">The sequence shown here is derived from an EMBL/GenBank/DDBJ whole genome shotgun (WGS) entry which is preliminary data.</text>
</comment>
<evidence type="ECO:0000313" key="1">
    <source>
        <dbReference type="EMBL" id="ERM90749.1"/>
    </source>
</evidence>
<protein>
    <submittedName>
        <fullName evidence="1">Uncharacterized protein</fullName>
    </submittedName>
</protein>
<dbReference type="AlphaFoldDB" id="U5CLS1"/>
<reference evidence="1 2" key="1">
    <citation type="journal article" date="2013" name="Genome Announc.">
        <title>Draft Genome Sequence of an Anaerobic and Extremophilic Bacterium, Caldanaerobacter yonseiensis, Isolated from a Geothermal Hot Stream.</title>
        <authorList>
            <person name="Lee S.J."/>
            <person name="Lee Y.J."/>
            <person name="Park G.S."/>
            <person name="Kim B.C."/>
            <person name="Lee S.J."/>
            <person name="Shin J.H."/>
            <person name="Lee D.W."/>
        </authorList>
    </citation>
    <scope>NUCLEOTIDE SEQUENCE [LARGE SCALE GENOMIC DNA]</scope>
    <source>
        <strain evidence="1 2">KB-1</strain>
    </source>
</reference>
<sequence length="57" mass="6481">MQELGKILKQSSEEKRKAVFEGEEVPRGEDVTRTLYIEGEGMIIRLQKRGNKAFGSL</sequence>